<dbReference type="PANTHER" id="PTHR21649">
    <property type="entry name" value="CHLOROPHYLL A/B BINDING PROTEIN"/>
    <property type="match status" value="1"/>
</dbReference>
<dbReference type="Pfam" id="PF00504">
    <property type="entry name" value="Chloroa_b-bind"/>
    <property type="match status" value="1"/>
</dbReference>
<feature type="region of interest" description="Disordered" evidence="6">
    <location>
        <begin position="19"/>
        <end position="69"/>
    </location>
</feature>
<keyword evidence="4" id="KW-0934">Plastid</keyword>
<feature type="chain" id="PRO_5030160008" evidence="7">
    <location>
        <begin position="18"/>
        <end position="240"/>
    </location>
</feature>
<protein>
    <submittedName>
        <fullName evidence="8">Uncharacterized protein</fullName>
    </submittedName>
</protein>
<feature type="binding site" description="axial binding residue" evidence="5">
    <location>
        <position position="106"/>
    </location>
    <ligand>
        <name>chlorophyll b</name>
        <dbReference type="ChEBI" id="CHEBI:61721"/>
        <label>1</label>
    </ligand>
    <ligandPart>
        <name>Mg</name>
        <dbReference type="ChEBI" id="CHEBI:25107"/>
    </ligandPart>
</feature>
<evidence type="ECO:0000256" key="4">
    <source>
        <dbReference type="ARBA" id="ARBA00022640"/>
    </source>
</evidence>
<dbReference type="AlphaFoldDB" id="A0A6U2Y0N1"/>
<keyword evidence="7" id="KW-0732">Signal</keyword>
<evidence type="ECO:0000313" key="8">
    <source>
        <dbReference type="EMBL" id="CAE0676698.1"/>
    </source>
</evidence>
<evidence type="ECO:0000256" key="5">
    <source>
        <dbReference type="PIRSR" id="PIRSR601344-1"/>
    </source>
</evidence>
<feature type="binding site" evidence="5">
    <location>
        <position position="228"/>
    </location>
    <ligand>
        <name>chlorophyll a</name>
        <dbReference type="ChEBI" id="CHEBI:58416"/>
        <label>1</label>
    </ligand>
</feature>
<accession>A0A6U2Y0N1</accession>
<feature type="binding site" evidence="5">
    <location>
        <position position="216"/>
    </location>
    <ligand>
        <name>chlorophyll a</name>
        <dbReference type="ChEBI" id="CHEBI:58416"/>
        <label>5</label>
    </ligand>
</feature>
<evidence type="ECO:0000256" key="6">
    <source>
        <dbReference type="SAM" id="MobiDB-lite"/>
    </source>
</evidence>
<feature type="binding site" evidence="5">
    <location>
        <position position="101"/>
    </location>
    <ligand>
        <name>chlorophyll a</name>
        <dbReference type="ChEBI" id="CHEBI:58416"/>
        <label>1</label>
    </ligand>
</feature>
<proteinExistence type="predicted"/>
<dbReference type="Gene3D" id="1.10.3460.10">
    <property type="entry name" value="Chlorophyll a/b binding protein domain"/>
    <property type="match status" value="1"/>
</dbReference>
<feature type="compositionally biased region" description="Polar residues" evidence="6">
    <location>
        <begin position="22"/>
        <end position="31"/>
    </location>
</feature>
<dbReference type="GO" id="GO:0016020">
    <property type="term" value="C:membrane"/>
    <property type="evidence" value="ECO:0007669"/>
    <property type="project" value="InterPro"/>
</dbReference>
<dbReference type="GO" id="GO:0009765">
    <property type="term" value="P:photosynthesis, light harvesting"/>
    <property type="evidence" value="ECO:0007669"/>
    <property type="project" value="InterPro"/>
</dbReference>
<feature type="binding site" evidence="5">
    <location>
        <position position="211"/>
    </location>
    <ligand>
        <name>chlorophyll a</name>
        <dbReference type="ChEBI" id="CHEBI:58416"/>
        <label>1</label>
    </ligand>
</feature>
<feature type="binding site" evidence="5">
    <location>
        <position position="214"/>
    </location>
    <ligand>
        <name>chlorophyll a</name>
        <dbReference type="ChEBI" id="CHEBI:58416"/>
        <label>1</label>
    </ligand>
</feature>
<evidence type="ECO:0000256" key="7">
    <source>
        <dbReference type="SAM" id="SignalP"/>
    </source>
</evidence>
<dbReference type="GO" id="GO:0009507">
    <property type="term" value="C:chloroplast"/>
    <property type="evidence" value="ECO:0007669"/>
    <property type="project" value="UniProtKB-SubCell"/>
</dbReference>
<dbReference type="InterPro" id="IPR001344">
    <property type="entry name" value="Chloro_AB-bd_pln"/>
</dbReference>
<dbReference type="EMBL" id="HBIV01040201">
    <property type="protein sequence ID" value="CAE0676698.1"/>
    <property type="molecule type" value="Transcribed_RNA"/>
</dbReference>
<keyword evidence="2" id="KW-0150">Chloroplast</keyword>
<feature type="binding site" evidence="5">
    <location>
        <position position="210"/>
    </location>
    <ligand>
        <name>chlorophyll a</name>
        <dbReference type="ChEBI" id="CHEBI:58416"/>
        <label>1</label>
    </ligand>
</feature>
<feature type="binding site" evidence="5">
    <location>
        <position position="104"/>
    </location>
    <ligand>
        <name>chlorophyll a</name>
        <dbReference type="ChEBI" id="CHEBI:58416"/>
        <label>1</label>
    </ligand>
</feature>
<keyword evidence="3" id="KW-0602">Photosynthesis</keyword>
<organism evidence="8">
    <name type="scientific">Lotharella globosa</name>
    <dbReference type="NCBI Taxonomy" id="91324"/>
    <lineage>
        <taxon>Eukaryota</taxon>
        <taxon>Sar</taxon>
        <taxon>Rhizaria</taxon>
        <taxon>Cercozoa</taxon>
        <taxon>Chlorarachniophyceae</taxon>
        <taxon>Lotharella</taxon>
    </lineage>
</organism>
<reference evidence="8" key="1">
    <citation type="submission" date="2021-01" db="EMBL/GenBank/DDBJ databases">
        <authorList>
            <person name="Corre E."/>
            <person name="Pelletier E."/>
            <person name="Niang G."/>
            <person name="Scheremetjew M."/>
            <person name="Finn R."/>
            <person name="Kale V."/>
            <person name="Holt S."/>
            <person name="Cochrane G."/>
            <person name="Meng A."/>
            <person name="Brown T."/>
            <person name="Cohen L."/>
        </authorList>
    </citation>
    <scope>NUCLEOTIDE SEQUENCE</scope>
    <source>
        <strain evidence="8">CCCM811</strain>
    </source>
</reference>
<dbReference type="InterPro" id="IPR022796">
    <property type="entry name" value="Chloroa_b-bind"/>
</dbReference>
<evidence type="ECO:0000256" key="1">
    <source>
        <dbReference type="ARBA" id="ARBA00004229"/>
    </source>
</evidence>
<keyword evidence="5" id="KW-0157">Chromophore</keyword>
<comment type="subcellular location">
    <subcellularLocation>
        <location evidence="1">Plastid</location>
        <location evidence="1">Chloroplast</location>
    </subcellularLocation>
</comment>
<feature type="compositionally biased region" description="Polar residues" evidence="6">
    <location>
        <begin position="46"/>
        <end position="60"/>
    </location>
</feature>
<dbReference type="SUPFAM" id="SSF103511">
    <property type="entry name" value="Chlorophyll a-b binding protein"/>
    <property type="match status" value="1"/>
</dbReference>
<name>A0A6U2Y0N1_9EUKA</name>
<evidence type="ECO:0000256" key="2">
    <source>
        <dbReference type="ARBA" id="ARBA00022528"/>
    </source>
</evidence>
<sequence length="240" mass="25622">MLSVTSTLLVLAATSDAAGLASRTTGRNPSLTKLAKSTRPAKISPRSVSRNSEETSQSPPAAQPKLSVADVGGTAPMGKFFDPLGFAKNGDAELKRYRESEITHGRVAMLGALGFLAQEYNEQSPLFNGLVKGPAISHFDQINTVAPGFWALIIIEAARAELARARKGWQDPATGKMFALKDDYTPGDLGWDPLGVKPQNEASLITMKNKELNNGRLAMIALAGFMAQELVTGKPVFPLK</sequence>
<keyword evidence="5" id="KW-0148">Chlorophyll</keyword>
<feature type="signal peptide" evidence="7">
    <location>
        <begin position="1"/>
        <end position="17"/>
    </location>
</feature>
<dbReference type="GO" id="GO:0016168">
    <property type="term" value="F:chlorophyll binding"/>
    <property type="evidence" value="ECO:0007669"/>
    <property type="project" value="UniProtKB-KW"/>
</dbReference>
<gene>
    <name evidence="8" type="ORF">LGLO00237_LOCUS28476</name>
</gene>
<evidence type="ECO:0000256" key="3">
    <source>
        <dbReference type="ARBA" id="ARBA00022531"/>
    </source>
</evidence>